<dbReference type="RefSeq" id="WP_160732412.1">
    <property type="nucleotide sequence ID" value="NZ_WTYO01000001.1"/>
</dbReference>
<keyword evidence="2" id="KW-1185">Reference proteome</keyword>
<gene>
    <name evidence="1" type="ORF">GRI72_02925</name>
</gene>
<organism evidence="1 2">
    <name type="scientific">Pelagerythrobacter marinus</name>
    <dbReference type="NCBI Taxonomy" id="538382"/>
    <lineage>
        <taxon>Bacteria</taxon>
        <taxon>Pseudomonadati</taxon>
        <taxon>Pseudomonadota</taxon>
        <taxon>Alphaproteobacteria</taxon>
        <taxon>Sphingomonadales</taxon>
        <taxon>Erythrobacteraceae</taxon>
        <taxon>Pelagerythrobacter</taxon>
    </lineage>
</organism>
<comment type="caution">
    <text evidence="1">The sequence shown here is derived from an EMBL/GenBank/DDBJ whole genome shotgun (WGS) entry which is preliminary data.</text>
</comment>
<evidence type="ECO:0000313" key="2">
    <source>
        <dbReference type="Proteomes" id="UP000444401"/>
    </source>
</evidence>
<reference evidence="1 2" key="1">
    <citation type="submission" date="2019-12" db="EMBL/GenBank/DDBJ databases">
        <title>Genomic-based taxomic classification of the family Erythrobacteraceae.</title>
        <authorList>
            <person name="Xu L."/>
        </authorList>
    </citation>
    <scope>NUCLEOTIDE SEQUENCE [LARGE SCALE GENOMIC DNA]</scope>
    <source>
        <strain evidence="1 2">H32</strain>
    </source>
</reference>
<name>A0ABW9USF6_9SPHN</name>
<proteinExistence type="predicted"/>
<sequence>MTIAVSTSPANSISSLSDLVAEIRDEMDDDAYPLDKINRAIGRAEAVFNRELRCPRMETEYVFTTSQEETDLPLDFLQLRSVYAEGSPDNPLTSMSPNGLRQLYRGMAGVPMACAIENRRLVIAPVGETTLTILYYARIPALTDSNPTNWLLDEHPDVYLHQVLSILFNKTGDSERAALNLDIATSLLTQINDSGKKNRWGAGPLTPLGVTQVCGARI</sequence>
<dbReference type="InterPro" id="IPR056209">
    <property type="entry name" value="SU10_adaptor"/>
</dbReference>
<accession>A0ABW9USF6</accession>
<dbReference type="EMBL" id="WTYO01000001">
    <property type="protein sequence ID" value="MXO67786.1"/>
    <property type="molecule type" value="Genomic_DNA"/>
</dbReference>
<dbReference type="Proteomes" id="UP000444401">
    <property type="component" value="Unassembled WGS sequence"/>
</dbReference>
<protein>
    <recommendedName>
        <fullName evidence="3">Phage gp6-like head-tail connector protein</fullName>
    </recommendedName>
</protein>
<evidence type="ECO:0000313" key="1">
    <source>
        <dbReference type="EMBL" id="MXO67786.1"/>
    </source>
</evidence>
<dbReference type="Pfam" id="PF24175">
    <property type="entry name" value="SU10_adaptor"/>
    <property type="match status" value="1"/>
</dbReference>
<evidence type="ECO:0008006" key="3">
    <source>
        <dbReference type="Google" id="ProtNLM"/>
    </source>
</evidence>